<gene>
    <name evidence="3" type="ORF">KL771_10475</name>
</gene>
<keyword evidence="1" id="KW-0732">Signal</keyword>
<dbReference type="PANTHER" id="PTHR35936">
    <property type="entry name" value="MEMBRANE-BOUND LYTIC MUREIN TRANSGLYCOSYLASE F"/>
    <property type="match status" value="1"/>
</dbReference>
<dbReference type="InterPro" id="IPR001638">
    <property type="entry name" value="Solute-binding_3/MltF_N"/>
</dbReference>
<feature type="domain" description="Solute-binding protein family 3/N-terminal" evidence="2">
    <location>
        <begin position="51"/>
        <end position="271"/>
    </location>
</feature>
<dbReference type="PANTHER" id="PTHR35936:SF17">
    <property type="entry name" value="ARGININE-BINDING EXTRACELLULAR PROTEIN ARTP"/>
    <property type="match status" value="1"/>
</dbReference>
<evidence type="ECO:0000313" key="4">
    <source>
        <dbReference type="Proteomes" id="UP000766595"/>
    </source>
</evidence>
<dbReference type="Proteomes" id="UP000766595">
    <property type="component" value="Unassembled WGS sequence"/>
</dbReference>
<comment type="caution">
    <text evidence="3">The sequence shown here is derived from an EMBL/GenBank/DDBJ whole genome shotgun (WGS) entry which is preliminary data.</text>
</comment>
<sequence length="288" mass="31392">MRDTATEGQNRREALGLALGFGTLASLAAAAPAKAQVATDSTFERVRSSKVVRIAVLPGELPYFQKNLSTGEWSGFAIEMAKDIAKTLDAKLEFTESTYGNSVLELQSGKIDIAFALSATPQRALVIDFTRPVFNHPFGAILRKGLDLKTWGEINNPDLRLAVDAGSANETAARRFAPKAQIKTLKTRDEVMLEIASGRADGTVIALILGLTAVAKNPNLGTYRILDKPKLAIASCMGIRRETDQRWHDFLSTWVDYNRGIGQMREWFQSGLQLSGVSPDALPVDLDI</sequence>
<name>A0A947D451_9HYPH</name>
<dbReference type="Pfam" id="PF00497">
    <property type="entry name" value="SBP_bac_3"/>
    <property type="match status" value="1"/>
</dbReference>
<keyword evidence="4" id="KW-1185">Reference proteome</keyword>
<dbReference type="AlphaFoldDB" id="A0A947D451"/>
<dbReference type="Gene3D" id="3.40.190.10">
    <property type="entry name" value="Periplasmic binding protein-like II"/>
    <property type="match status" value="2"/>
</dbReference>
<proteinExistence type="predicted"/>
<protein>
    <submittedName>
        <fullName evidence="3">Transporter substrate-binding domain-containing protein</fullName>
    </submittedName>
</protein>
<dbReference type="InterPro" id="IPR006311">
    <property type="entry name" value="TAT_signal"/>
</dbReference>
<dbReference type="EMBL" id="JAHHZF010000004">
    <property type="protein sequence ID" value="MBT9289884.1"/>
    <property type="molecule type" value="Genomic_DNA"/>
</dbReference>
<reference evidence="3 4" key="1">
    <citation type="submission" date="2021-06" db="EMBL/GenBank/DDBJ databases">
        <authorList>
            <person name="Grouzdev D.S."/>
            <person name="Koziaeva V."/>
        </authorList>
    </citation>
    <scope>NUCLEOTIDE SEQUENCE [LARGE SCALE GENOMIC DNA]</scope>
    <source>
        <strain evidence="3 4">22</strain>
    </source>
</reference>
<evidence type="ECO:0000259" key="2">
    <source>
        <dbReference type="SMART" id="SM00062"/>
    </source>
</evidence>
<accession>A0A947D451</accession>
<dbReference type="SMART" id="SM00062">
    <property type="entry name" value="PBPb"/>
    <property type="match status" value="1"/>
</dbReference>
<dbReference type="PROSITE" id="PS51318">
    <property type="entry name" value="TAT"/>
    <property type="match status" value="1"/>
</dbReference>
<evidence type="ECO:0000256" key="1">
    <source>
        <dbReference type="ARBA" id="ARBA00022729"/>
    </source>
</evidence>
<organism evidence="3 4">
    <name type="scientific">Prosthecodimorpha staleyi</name>
    <dbReference type="NCBI Taxonomy" id="2840188"/>
    <lineage>
        <taxon>Bacteria</taxon>
        <taxon>Pseudomonadati</taxon>
        <taxon>Pseudomonadota</taxon>
        <taxon>Alphaproteobacteria</taxon>
        <taxon>Hyphomicrobiales</taxon>
        <taxon>Ancalomicrobiaceae</taxon>
        <taxon>Prosthecodimorpha</taxon>
    </lineage>
</organism>
<evidence type="ECO:0000313" key="3">
    <source>
        <dbReference type="EMBL" id="MBT9289884.1"/>
    </source>
</evidence>
<dbReference type="SUPFAM" id="SSF53850">
    <property type="entry name" value="Periplasmic binding protein-like II"/>
    <property type="match status" value="1"/>
</dbReference>